<feature type="transmembrane region" description="Helical" evidence="1">
    <location>
        <begin position="7"/>
        <end position="24"/>
    </location>
</feature>
<dbReference type="Proteomes" id="UP000824082">
    <property type="component" value="Unassembled WGS sequence"/>
</dbReference>
<evidence type="ECO:0000313" key="2">
    <source>
        <dbReference type="EMBL" id="HIU41868.1"/>
    </source>
</evidence>
<organism evidence="2 3">
    <name type="scientific">Candidatus Egerieicola faecale</name>
    <dbReference type="NCBI Taxonomy" id="2840774"/>
    <lineage>
        <taxon>Bacteria</taxon>
        <taxon>Bacillati</taxon>
        <taxon>Bacillota</taxon>
        <taxon>Clostridia</taxon>
        <taxon>Eubacteriales</taxon>
        <taxon>Oscillospiraceae</taxon>
        <taxon>Oscillospiraceae incertae sedis</taxon>
        <taxon>Candidatus Egerieicola</taxon>
    </lineage>
</organism>
<comment type="caution">
    <text evidence="2">The sequence shown here is derived from an EMBL/GenBank/DDBJ whole genome shotgun (WGS) entry which is preliminary data.</text>
</comment>
<evidence type="ECO:0000256" key="1">
    <source>
        <dbReference type="SAM" id="Phobius"/>
    </source>
</evidence>
<feature type="transmembrane region" description="Helical" evidence="1">
    <location>
        <begin position="72"/>
        <end position="99"/>
    </location>
</feature>
<dbReference type="AlphaFoldDB" id="A0A9D1IRB5"/>
<keyword evidence="1" id="KW-1133">Transmembrane helix</keyword>
<sequence length="131" mass="14970">MKRYLNAAWFALVLVLLGITWLLPEELLWLAVKTVLLVLVIVLLVWRIVAGRNRRVRQEQPTPRVYTWQYKLYRVLSILSAILYLVGGLITIVSGFLFLNAGWCIWLFAAGLVLGVFSLVLSVWDETIDPA</sequence>
<feature type="transmembrane region" description="Helical" evidence="1">
    <location>
        <begin position="105"/>
        <end position="124"/>
    </location>
</feature>
<dbReference type="EMBL" id="DVMX01000096">
    <property type="protein sequence ID" value="HIU41868.1"/>
    <property type="molecule type" value="Genomic_DNA"/>
</dbReference>
<reference evidence="2" key="1">
    <citation type="submission" date="2020-10" db="EMBL/GenBank/DDBJ databases">
        <authorList>
            <person name="Gilroy R."/>
        </authorList>
    </citation>
    <scope>NUCLEOTIDE SEQUENCE</scope>
    <source>
        <strain evidence="2">4509</strain>
    </source>
</reference>
<protein>
    <recommendedName>
        <fullName evidence="4">Transmembrane protein</fullName>
    </recommendedName>
</protein>
<feature type="transmembrane region" description="Helical" evidence="1">
    <location>
        <begin position="30"/>
        <end position="51"/>
    </location>
</feature>
<keyword evidence="1" id="KW-0812">Transmembrane</keyword>
<evidence type="ECO:0008006" key="4">
    <source>
        <dbReference type="Google" id="ProtNLM"/>
    </source>
</evidence>
<evidence type="ECO:0000313" key="3">
    <source>
        <dbReference type="Proteomes" id="UP000824082"/>
    </source>
</evidence>
<name>A0A9D1IRB5_9FIRM</name>
<gene>
    <name evidence="2" type="ORF">IAD19_04870</name>
</gene>
<accession>A0A9D1IRB5</accession>
<keyword evidence="1" id="KW-0472">Membrane</keyword>
<proteinExistence type="predicted"/>
<reference evidence="2" key="2">
    <citation type="journal article" date="2021" name="PeerJ">
        <title>Extensive microbial diversity within the chicken gut microbiome revealed by metagenomics and culture.</title>
        <authorList>
            <person name="Gilroy R."/>
            <person name="Ravi A."/>
            <person name="Getino M."/>
            <person name="Pursley I."/>
            <person name="Horton D.L."/>
            <person name="Alikhan N.F."/>
            <person name="Baker D."/>
            <person name="Gharbi K."/>
            <person name="Hall N."/>
            <person name="Watson M."/>
            <person name="Adriaenssens E.M."/>
            <person name="Foster-Nyarko E."/>
            <person name="Jarju S."/>
            <person name="Secka A."/>
            <person name="Antonio M."/>
            <person name="Oren A."/>
            <person name="Chaudhuri R.R."/>
            <person name="La Ragione R."/>
            <person name="Hildebrand F."/>
            <person name="Pallen M.J."/>
        </authorList>
    </citation>
    <scope>NUCLEOTIDE SEQUENCE</scope>
    <source>
        <strain evidence="2">4509</strain>
    </source>
</reference>